<sequence>MPGGSRFLYEPFRYGPKEFQEAQETILEMKFAAVDMRLERIEMLMERMERRLWLTVYGVVAVILTHAVRTLLMMTPTGGP</sequence>
<keyword evidence="3" id="KW-1185">Reference proteome</keyword>
<comment type="caution">
    <text evidence="2">The sequence shown here is derived from an EMBL/GenBank/DDBJ whole genome shotgun (WGS) entry which is preliminary data.</text>
</comment>
<accession>A0A8J6YXV8</accession>
<evidence type="ECO:0000256" key="1">
    <source>
        <dbReference type="SAM" id="Phobius"/>
    </source>
</evidence>
<reference evidence="2" key="1">
    <citation type="submission" date="2020-09" db="EMBL/GenBank/DDBJ databases">
        <title>A novel bacterium of genus Mangrovicoccus, isolated from South China Sea.</title>
        <authorList>
            <person name="Huang H."/>
            <person name="Mo K."/>
            <person name="Hu Y."/>
        </authorList>
    </citation>
    <scope>NUCLEOTIDE SEQUENCE</scope>
    <source>
        <strain evidence="2">HB182678</strain>
    </source>
</reference>
<gene>
    <name evidence="2" type="ORF">ICN82_16185</name>
</gene>
<dbReference type="AlphaFoldDB" id="A0A8J6YXV8"/>
<keyword evidence="1" id="KW-0472">Membrane</keyword>
<keyword evidence="1" id="KW-0812">Transmembrane</keyword>
<dbReference type="Proteomes" id="UP000609121">
    <property type="component" value="Unassembled WGS sequence"/>
</dbReference>
<proteinExistence type="predicted"/>
<name>A0A8J6YXV8_9RHOB</name>
<dbReference type="EMBL" id="JACVXA010000057">
    <property type="protein sequence ID" value="MBE3639742.1"/>
    <property type="molecule type" value="Genomic_DNA"/>
</dbReference>
<protein>
    <submittedName>
        <fullName evidence="2">Uncharacterized protein</fullName>
    </submittedName>
</protein>
<organism evidence="2 3">
    <name type="scientific">Mangrovicoccus algicola</name>
    <dbReference type="NCBI Taxonomy" id="2771008"/>
    <lineage>
        <taxon>Bacteria</taxon>
        <taxon>Pseudomonadati</taxon>
        <taxon>Pseudomonadota</taxon>
        <taxon>Alphaproteobacteria</taxon>
        <taxon>Rhodobacterales</taxon>
        <taxon>Paracoccaceae</taxon>
        <taxon>Mangrovicoccus</taxon>
    </lineage>
</organism>
<feature type="transmembrane region" description="Helical" evidence="1">
    <location>
        <begin position="52"/>
        <end position="72"/>
    </location>
</feature>
<evidence type="ECO:0000313" key="3">
    <source>
        <dbReference type="Proteomes" id="UP000609121"/>
    </source>
</evidence>
<keyword evidence="1" id="KW-1133">Transmembrane helix</keyword>
<evidence type="ECO:0000313" key="2">
    <source>
        <dbReference type="EMBL" id="MBE3639742.1"/>
    </source>
</evidence>